<keyword evidence="2" id="KW-1185">Reference proteome</keyword>
<gene>
    <name evidence="1" type="ORF">PYTT_1283</name>
</gene>
<reference evidence="2" key="1">
    <citation type="submission" date="2016-09" db="EMBL/GenBank/DDBJ databases">
        <authorList>
            <person name="Koehorst J."/>
        </authorList>
    </citation>
    <scope>NUCLEOTIDE SEQUENCE [LARGE SCALE GENOMIC DNA]</scope>
</reference>
<name>A0A1C7PBX6_9BACT</name>
<dbReference type="STRING" id="1679444.PYTT_1283"/>
<evidence type="ECO:0000313" key="2">
    <source>
        <dbReference type="Proteomes" id="UP000176204"/>
    </source>
</evidence>
<dbReference type="EMBL" id="LT629973">
    <property type="protein sequence ID" value="SEH86235.1"/>
    <property type="molecule type" value="Genomic_DNA"/>
</dbReference>
<dbReference type="Proteomes" id="UP000176204">
    <property type="component" value="Chromosome I"/>
</dbReference>
<accession>A0A1C7PBX6</accession>
<dbReference type="KEGG" id="agl:PYTT_1283"/>
<evidence type="ECO:0000313" key="1">
    <source>
        <dbReference type="EMBL" id="SEH86235.1"/>
    </source>
</evidence>
<dbReference type="AlphaFoldDB" id="A0A1C7PBX6"/>
<protein>
    <submittedName>
        <fullName evidence="1">Uncharacterized protein</fullName>
    </submittedName>
</protein>
<organism evidence="1 2">
    <name type="scientific">Akkermansia glycaniphila</name>
    <dbReference type="NCBI Taxonomy" id="1679444"/>
    <lineage>
        <taxon>Bacteria</taxon>
        <taxon>Pseudomonadati</taxon>
        <taxon>Verrucomicrobiota</taxon>
        <taxon>Verrucomicrobiia</taxon>
        <taxon>Verrucomicrobiales</taxon>
        <taxon>Akkermansiaceae</taxon>
        <taxon>Akkermansia</taxon>
    </lineage>
</organism>
<proteinExistence type="predicted"/>
<sequence length="201" mass="22345">MLGCTAVAVSSAFGAERAAESKVAPDIAEVRQMMGSLLTEKAETDVFQILDGETLRLFSKDAEFIVKVEDGALEVTEYGVEGKPVRAQRGSHKRVDGRNVWTDDSGWVARSHVRIPAEVKKETLRKVWDRIVGNLEKGSDSPIPISLTMQPSGGIWCISDDRISLGIWFESKDSDGEARKDVMSCSFRYRDGKWRLEMMAC</sequence>